<evidence type="ECO:0000313" key="3">
    <source>
        <dbReference type="Proteomes" id="UP000447873"/>
    </source>
</evidence>
<feature type="compositionally biased region" description="Pro residues" evidence="1">
    <location>
        <begin position="115"/>
        <end position="124"/>
    </location>
</feature>
<evidence type="ECO:0000256" key="1">
    <source>
        <dbReference type="SAM" id="MobiDB-lite"/>
    </source>
</evidence>
<accession>A0A8H3YPY3</accession>
<sequence length="333" mass="36590">MFLDISNRSSQFDEDELDDRTMEAFINAFNAYKSPTKSRYSVRSLLKKEVITRTPTFPGSCVMSALAEKALERSISDISLSSADIDVWMSAPSSPLPKTDTVTLSLSPVSSPCTIVPPPSPPPSMTSDSSTEEKSEPETTPAINPVHHYRLQENFPPSPPRSITSLSEPRPDALPTPFEPESILNPSTASFKPLTPLSTVSFHPAPLSLSQCHPSTRKESLFTFLSQTAQTRLSTKSTLCLGCEYLVDGGPVEYPHHSFCAFKHDRLLGHSGGTFKCLQGKCGFETLFEGLLVEHCEEVHCFQGEAVGKGRAAWFGHLKRRDGGRWVGLGEWE</sequence>
<protein>
    <submittedName>
        <fullName evidence="2">Uncharacterized protein</fullName>
    </submittedName>
</protein>
<gene>
    <name evidence="2" type="ORF">EG328_007252</name>
</gene>
<feature type="region of interest" description="Disordered" evidence="1">
    <location>
        <begin position="111"/>
        <end position="185"/>
    </location>
</feature>
<reference evidence="2 3" key="1">
    <citation type="submission" date="2018-12" db="EMBL/GenBank/DDBJ databases">
        <title>Venturia inaequalis Genome Resource.</title>
        <authorList>
            <person name="Lichtner F.J."/>
        </authorList>
    </citation>
    <scope>NUCLEOTIDE SEQUENCE [LARGE SCALE GENOMIC DNA]</scope>
    <source>
        <strain evidence="2 3">120213</strain>
    </source>
</reference>
<comment type="caution">
    <text evidence="2">The sequence shown here is derived from an EMBL/GenBank/DDBJ whole genome shotgun (WGS) entry which is preliminary data.</text>
</comment>
<proteinExistence type="predicted"/>
<name>A0A8H3YPY3_VENIN</name>
<evidence type="ECO:0000313" key="2">
    <source>
        <dbReference type="EMBL" id="KAE9968829.1"/>
    </source>
</evidence>
<dbReference type="EMBL" id="WNWS01000390">
    <property type="protein sequence ID" value="KAE9968829.1"/>
    <property type="molecule type" value="Genomic_DNA"/>
</dbReference>
<dbReference type="Proteomes" id="UP000447873">
    <property type="component" value="Unassembled WGS sequence"/>
</dbReference>
<dbReference type="AlphaFoldDB" id="A0A8H3YPY3"/>
<organism evidence="2 3">
    <name type="scientific">Venturia inaequalis</name>
    <name type="common">Apple scab fungus</name>
    <dbReference type="NCBI Taxonomy" id="5025"/>
    <lineage>
        <taxon>Eukaryota</taxon>
        <taxon>Fungi</taxon>
        <taxon>Dikarya</taxon>
        <taxon>Ascomycota</taxon>
        <taxon>Pezizomycotina</taxon>
        <taxon>Dothideomycetes</taxon>
        <taxon>Pleosporomycetidae</taxon>
        <taxon>Venturiales</taxon>
        <taxon>Venturiaceae</taxon>
        <taxon>Venturia</taxon>
    </lineage>
</organism>